<evidence type="ECO:0000256" key="1">
    <source>
        <dbReference type="ARBA" id="ARBA00022723"/>
    </source>
</evidence>
<dbReference type="Gene3D" id="6.10.140.2220">
    <property type="match status" value="1"/>
</dbReference>
<protein>
    <recommendedName>
        <fullName evidence="5">MYND-type domain-containing protein</fullName>
    </recommendedName>
</protein>
<dbReference type="SUPFAM" id="SSF144232">
    <property type="entry name" value="HIT/MYND zinc finger-like"/>
    <property type="match status" value="1"/>
</dbReference>
<organism evidence="6 7">
    <name type="scientific">Mycena rosella</name>
    <name type="common">Pink bonnet</name>
    <name type="synonym">Agaricus rosellus</name>
    <dbReference type="NCBI Taxonomy" id="1033263"/>
    <lineage>
        <taxon>Eukaryota</taxon>
        <taxon>Fungi</taxon>
        <taxon>Dikarya</taxon>
        <taxon>Basidiomycota</taxon>
        <taxon>Agaricomycotina</taxon>
        <taxon>Agaricomycetes</taxon>
        <taxon>Agaricomycetidae</taxon>
        <taxon>Agaricales</taxon>
        <taxon>Marasmiineae</taxon>
        <taxon>Mycenaceae</taxon>
        <taxon>Mycena</taxon>
    </lineage>
</organism>
<keyword evidence="3" id="KW-0862">Zinc</keyword>
<dbReference type="EMBL" id="JARKIE010000081">
    <property type="protein sequence ID" value="KAJ7688177.1"/>
    <property type="molecule type" value="Genomic_DNA"/>
</dbReference>
<evidence type="ECO:0000259" key="5">
    <source>
        <dbReference type="PROSITE" id="PS50865"/>
    </source>
</evidence>
<dbReference type="Pfam" id="PF01753">
    <property type="entry name" value="zf-MYND"/>
    <property type="match status" value="1"/>
</dbReference>
<evidence type="ECO:0000256" key="2">
    <source>
        <dbReference type="ARBA" id="ARBA00022771"/>
    </source>
</evidence>
<reference evidence="6" key="1">
    <citation type="submission" date="2023-03" db="EMBL/GenBank/DDBJ databases">
        <title>Massive genome expansion in bonnet fungi (Mycena s.s.) driven by repeated elements and novel gene families across ecological guilds.</title>
        <authorList>
            <consortium name="Lawrence Berkeley National Laboratory"/>
            <person name="Harder C.B."/>
            <person name="Miyauchi S."/>
            <person name="Viragh M."/>
            <person name="Kuo A."/>
            <person name="Thoen E."/>
            <person name="Andreopoulos B."/>
            <person name="Lu D."/>
            <person name="Skrede I."/>
            <person name="Drula E."/>
            <person name="Henrissat B."/>
            <person name="Morin E."/>
            <person name="Kohler A."/>
            <person name="Barry K."/>
            <person name="LaButti K."/>
            <person name="Morin E."/>
            <person name="Salamov A."/>
            <person name="Lipzen A."/>
            <person name="Mereny Z."/>
            <person name="Hegedus B."/>
            <person name="Baldrian P."/>
            <person name="Stursova M."/>
            <person name="Weitz H."/>
            <person name="Taylor A."/>
            <person name="Grigoriev I.V."/>
            <person name="Nagy L.G."/>
            <person name="Martin F."/>
            <person name="Kauserud H."/>
        </authorList>
    </citation>
    <scope>NUCLEOTIDE SEQUENCE</scope>
    <source>
        <strain evidence="6">CBHHK067</strain>
    </source>
</reference>
<dbReference type="GO" id="GO:0008270">
    <property type="term" value="F:zinc ion binding"/>
    <property type="evidence" value="ECO:0007669"/>
    <property type="project" value="UniProtKB-KW"/>
</dbReference>
<keyword evidence="1" id="KW-0479">Metal-binding</keyword>
<feature type="domain" description="MYND-type" evidence="5">
    <location>
        <begin position="425"/>
        <end position="467"/>
    </location>
</feature>
<proteinExistence type="predicted"/>
<dbReference type="PROSITE" id="PS50865">
    <property type="entry name" value="ZF_MYND_2"/>
    <property type="match status" value="1"/>
</dbReference>
<evidence type="ECO:0000313" key="7">
    <source>
        <dbReference type="Proteomes" id="UP001221757"/>
    </source>
</evidence>
<gene>
    <name evidence="6" type="ORF">B0H17DRAFT_1069093</name>
</gene>
<keyword evidence="2 4" id="KW-0863">Zinc-finger</keyword>
<accession>A0AAD7DE59</accession>
<keyword evidence="7" id="KW-1185">Reference proteome</keyword>
<comment type="caution">
    <text evidence="6">The sequence shown here is derived from an EMBL/GenBank/DDBJ whole genome shotgun (WGS) entry which is preliminary data.</text>
</comment>
<dbReference type="Proteomes" id="UP001221757">
    <property type="component" value="Unassembled WGS sequence"/>
</dbReference>
<evidence type="ECO:0000256" key="4">
    <source>
        <dbReference type="PROSITE-ProRule" id="PRU00134"/>
    </source>
</evidence>
<dbReference type="InterPro" id="IPR002893">
    <property type="entry name" value="Znf_MYND"/>
</dbReference>
<evidence type="ECO:0000313" key="6">
    <source>
        <dbReference type="EMBL" id="KAJ7688177.1"/>
    </source>
</evidence>
<evidence type="ECO:0000256" key="3">
    <source>
        <dbReference type="ARBA" id="ARBA00022833"/>
    </source>
</evidence>
<name>A0AAD7DE59_MYCRO</name>
<dbReference type="AlphaFoldDB" id="A0AAD7DE59"/>
<sequence length="621" mass="69359">MHPALHPQKFASLPLHLRTMVNSAATGSVQDLRRLRARIPMMPTSQAALLLPAFFASLDPAGIPEHVAEDEPISPTVSRAVEAIKGLYSGLLVLQAAEAAVFPQLWTRCWPWITFLRTYLECWPGTPPFRDDDFYIDFVMFVGPFQEHNSIGDLLASTPGVRFMLAKAWMSLIRLGDAQRDRYDQACQGLFACVLGPINAADRAGLAEFSEGAGGTIDHLASLVISFMDHLAPSSRAPMSATQVKFLVACLTFVNTTDDVPHRLNKPSTHPLCSAMRPQGLARSLTTMICAISASTAPHAETALHDCFTFLGLTCIAPRRQLWIAEALKYGLLRGMLRCSRRDASSAVHKYSGMLLMGTIPSTFVYYCVVTRLQDALRDITDLVRTSPLRIQPYWADFVGVAEERIRILKSLESSGWASYKACTYLKCGKIRNRRHCARCSSCRSTYYCSGNCQALDWREGGHRSLCAPELHYSLNEFQDFSWHDRTFMRAILTHDYRNSLPQITRGRAEYSRTSPGETNFVLFSYLSGIAQIRVKPAQSAPPQLRTSREWDDAVTRIANSAGRAELHVMWIQLEENVKAHFIVPLRRYRRGTNGGEIGLEVTPAIQADDESDSETPTEIY</sequence>